<accession>A0ABQ8E2J1</accession>
<proteinExistence type="predicted"/>
<evidence type="ECO:0000313" key="1">
    <source>
        <dbReference type="EMBL" id="KAH0935617.1"/>
    </source>
</evidence>
<evidence type="ECO:0000313" key="2">
    <source>
        <dbReference type="Proteomes" id="UP000824890"/>
    </source>
</evidence>
<sequence length="75" mass="8783">MIINPLRPHEAVNKYLSVFHSNTAEFCLLRFWEAININKGKELMSVDISCLLLQSIPLRTMSFVHQLLNWEKIIN</sequence>
<feature type="non-terminal residue" evidence="1">
    <location>
        <position position="75"/>
    </location>
</feature>
<dbReference type="EMBL" id="JAGKQM010000003">
    <property type="protein sequence ID" value="KAH0935617.1"/>
    <property type="molecule type" value="Genomic_DNA"/>
</dbReference>
<reference evidence="1 2" key="1">
    <citation type="submission" date="2021-05" db="EMBL/GenBank/DDBJ databases">
        <title>Genome Assembly of Synthetic Allotetraploid Brassica napus Reveals Homoeologous Exchanges between Subgenomes.</title>
        <authorList>
            <person name="Davis J.T."/>
        </authorList>
    </citation>
    <scope>NUCLEOTIDE SEQUENCE [LARGE SCALE GENOMIC DNA]</scope>
    <source>
        <strain evidence="2">cv. Da-Ae</strain>
        <tissue evidence="1">Seedling</tissue>
    </source>
</reference>
<protein>
    <submittedName>
        <fullName evidence="1">Uncharacterized protein</fullName>
    </submittedName>
</protein>
<keyword evidence="2" id="KW-1185">Reference proteome</keyword>
<gene>
    <name evidence="1" type="ORF">HID58_012734</name>
</gene>
<dbReference type="Proteomes" id="UP000824890">
    <property type="component" value="Unassembled WGS sequence"/>
</dbReference>
<name>A0ABQ8E2J1_BRANA</name>
<organism evidence="1 2">
    <name type="scientific">Brassica napus</name>
    <name type="common">Rape</name>
    <dbReference type="NCBI Taxonomy" id="3708"/>
    <lineage>
        <taxon>Eukaryota</taxon>
        <taxon>Viridiplantae</taxon>
        <taxon>Streptophyta</taxon>
        <taxon>Embryophyta</taxon>
        <taxon>Tracheophyta</taxon>
        <taxon>Spermatophyta</taxon>
        <taxon>Magnoliopsida</taxon>
        <taxon>eudicotyledons</taxon>
        <taxon>Gunneridae</taxon>
        <taxon>Pentapetalae</taxon>
        <taxon>rosids</taxon>
        <taxon>malvids</taxon>
        <taxon>Brassicales</taxon>
        <taxon>Brassicaceae</taxon>
        <taxon>Brassiceae</taxon>
        <taxon>Brassica</taxon>
    </lineage>
</organism>
<comment type="caution">
    <text evidence="1">The sequence shown here is derived from an EMBL/GenBank/DDBJ whole genome shotgun (WGS) entry which is preliminary data.</text>
</comment>